<protein>
    <submittedName>
        <fullName evidence="2">Uncharacterized protein</fullName>
    </submittedName>
</protein>
<feature type="region of interest" description="Disordered" evidence="1">
    <location>
        <begin position="17"/>
        <end position="42"/>
    </location>
</feature>
<proteinExistence type="predicted"/>
<accession>A0A448WYP0</accession>
<gene>
    <name evidence="2" type="ORF">PXEA_LOCUS17124</name>
</gene>
<name>A0A448WYP0_9PLAT</name>
<evidence type="ECO:0000313" key="2">
    <source>
        <dbReference type="EMBL" id="VEL23684.1"/>
    </source>
</evidence>
<comment type="caution">
    <text evidence="2">The sequence shown here is derived from an EMBL/GenBank/DDBJ whole genome shotgun (WGS) entry which is preliminary data.</text>
</comment>
<reference evidence="2" key="1">
    <citation type="submission" date="2018-11" db="EMBL/GenBank/DDBJ databases">
        <authorList>
            <consortium name="Pathogen Informatics"/>
        </authorList>
    </citation>
    <scope>NUCLEOTIDE SEQUENCE</scope>
</reference>
<evidence type="ECO:0000256" key="1">
    <source>
        <dbReference type="SAM" id="MobiDB-lite"/>
    </source>
</evidence>
<feature type="compositionally biased region" description="Polar residues" evidence="1">
    <location>
        <begin position="25"/>
        <end position="34"/>
    </location>
</feature>
<sequence>MVLRVFLVESNEVWPARKDVGSSDPVKNNAASAKSTKRRADPIGRGAAACATVLGATVDARLRVSSKVAQVKSCSVPPIGSERPRRAPDKRIGVMGPCSQAGTNLRLLPVATGDDKFAENVDLPGQLGKWRRMLVQRSDSIDSNYN</sequence>
<dbReference type="Proteomes" id="UP000784294">
    <property type="component" value="Unassembled WGS sequence"/>
</dbReference>
<dbReference type="EMBL" id="CAAALY010063289">
    <property type="protein sequence ID" value="VEL23684.1"/>
    <property type="molecule type" value="Genomic_DNA"/>
</dbReference>
<organism evidence="2 3">
    <name type="scientific">Protopolystoma xenopodis</name>
    <dbReference type="NCBI Taxonomy" id="117903"/>
    <lineage>
        <taxon>Eukaryota</taxon>
        <taxon>Metazoa</taxon>
        <taxon>Spiralia</taxon>
        <taxon>Lophotrochozoa</taxon>
        <taxon>Platyhelminthes</taxon>
        <taxon>Monogenea</taxon>
        <taxon>Polyopisthocotylea</taxon>
        <taxon>Polystomatidea</taxon>
        <taxon>Polystomatidae</taxon>
        <taxon>Protopolystoma</taxon>
    </lineage>
</organism>
<dbReference type="AlphaFoldDB" id="A0A448WYP0"/>
<evidence type="ECO:0000313" key="3">
    <source>
        <dbReference type="Proteomes" id="UP000784294"/>
    </source>
</evidence>
<keyword evidence="3" id="KW-1185">Reference proteome</keyword>